<gene>
    <name evidence="3" type="ORF">M9458_012376</name>
</gene>
<dbReference type="PANTHER" id="PTHR47331:SF5">
    <property type="entry name" value="RIBONUCLEASE H"/>
    <property type="match status" value="1"/>
</dbReference>
<name>A0ABD0R7S2_CIRMR</name>
<dbReference type="InterPro" id="IPR001584">
    <property type="entry name" value="Integrase_cat-core"/>
</dbReference>
<evidence type="ECO:0000313" key="3">
    <source>
        <dbReference type="EMBL" id="KAL0194080.1"/>
    </source>
</evidence>
<feature type="non-terminal residue" evidence="3">
    <location>
        <position position="1"/>
    </location>
</feature>
<dbReference type="InterPro" id="IPR012337">
    <property type="entry name" value="RNaseH-like_sf"/>
</dbReference>
<dbReference type="Pfam" id="PF05380">
    <property type="entry name" value="Peptidase_A17"/>
    <property type="match status" value="1"/>
</dbReference>
<feature type="non-terminal residue" evidence="3">
    <location>
        <position position="1974"/>
    </location>
</feature>
<keyword evidence="4" id="KW-1185">Reference proteome</keyword>
<dbReference type="Pfam" id="PF03564">
    <property type="entry name" value="DUF1759"/>
    <property type="match status" value="1"/>
</dbReference>
<sequence>EVDDAEQVIPSQQADIAEHVEVAAQVQQPQVGADNTQLPDIRRSQRVRMLTEKGKTLQDARLNNLKRSFEQKYRRWKYHINGLKRAMKSKDDADLILEVVSTINVIQSEIDHIYGDIRSLTSPEPDIRRKNDTCLAITSTANEKAQHFLSGDPENIPWPDSDSVFEATVSSIISVTSSKSKSVSKMSSQSSHDSLQKRQEAAAEVAATQEVIKIMKTQHQYEEEIRKLEAEDKRLMAEREAQEREIEAENARKRAQFISESNVRKIKLEQKKKEVERLEELKRHNAAQARLQVYAENINDDEGKMHSAPLLQQKQEDYLSQPSIPISLSQPVMHTQVTAPLNQPSYSPQRVPLIQAHVSHSDALAASSEASNDLVRALAEAITANRIPIPEPAVFSGEPLKYNDWKLSFQTLIDRKNLPAQEKLFFLRKYVSGTAKKAIEGHFLVGTEAAYIAAWNILEDRFGNPFVVGKSYRDKIQSWHKIATKDTKDLREFVDFLSSVESAMPYVQGLQALNDCVENQSISAKLPEWLSSRWNRAVTKFQDEYKGFPDFKYFVEFLNKEARIACNPITSLQAIKPVEQERFKQTDQDQSKFQWNRNSSAKTFITSSSERTSIMCVFCKRHGHTLHKCRKIMERPVEERLKFVQSEKLCFGCLKAGHNSKGCTSRSVCEKCQKYHPTCLHQDRVNKGPRQRARINQDQSRVNKDFADGTTESQRIQEPMPVTSNRVVRERNGTYTSSIIPVYVSTIAEPRKEILVYALLDTQSDTTFILKDTAETLDAKKEPVKLKISTITSKTKVVSSHKLNGLQVRGIKSEVKIQLLTTYTRDYIPANRSHIPTCETARNWPHLEHLADEMAPALDCEIGLLIGYNCPQALLPRDVLRGSEDQPFAQRSLLGWSIIGCNHCDGDYEDEIGVSHRIIMKQVLPAGKPSHKLKSEVCFIRRNKVKEMITPAEILKIFESDFVERNNEEASASQEDLRFLTKLNEGIKQLQDGHYEMPLPFKGERPDLPNNKVCAEHRLRSLEKRLKRDEQYFKDYLAFMKDIIARGDAEKVPEMELSNQPAWYIPHHGVYNPQKPGKIRVVFDCSARFQNTSLNENLLTGPDLTNTLVGVLCRFRKGQVAIMCDVERMFHQFYVAPKDRDYLRFLWWEEGNMEAPPSVFRMKVHLFGAASSPGCANFGLKYLASQGEGRFNQDTVKFIQRNFYVDDGLASVDTEAEAIQLVKEARDLCDTGKLHLHKFITNSKRVIATIPKEECTEGATDFDLALGEPKIERALGVHWCIASDEFHFRVLVKENPFTRRGVLSTVASIFDPLGFVAPFILVGKRILQSMCNDKIGWDEPLPDDLRPHWEAWLRDLHNLSLVKIPRCYVPSTFKDVQQYELHHFADASASGYGTCSYLRTVTKSGEVHCTLVMGKARVAPTKVTTIPRLELSAAVVATRTGDLLRRELELHGVCEYYWTDSKVVLGYINNNARRFHVFVANRIQQIRTSTESSQWRYVASDQNPADHASRGLTVKELIVSNWFTGPSFLWQRELPKEDIKVGEVDEDDPELKRAYAFTTKAKEGTSLSDRLQRFSDWNRAVKAIARLKRCARSVKGLVEGSNKATTLEERKDAEQFIIRTVQEEVFDDEIKSLRQGKEVNSSQSNKLYKLSPFIDHHGILRVGGRLTQAELHPHVKHPAILPKGYHVSHLLIKHFQEKVQHQGRGMTLNEIRSNGIWILGCSSEVSSLIYKCVKCRKLRKCNQEQKMADLPPERMETTPPFTYSGMDCFGPLYVKDGRRELKRYGLLFTCMCSRAVHLEVLDDLSTDAFLNALRCFIAIRGNVSQLHSDQGTNFIGAKGEFLELMKGMDQERVKELGCTFVMNPPASSHMGGVWERQIRTVRCVLTSILDQSAARLDTSSLRTFMYEVMAIVNSRPLSLEHINDPVGPEPLTPNHILTMKSTIIAPPPGEFVREDLYLRKRWKRVQFLANEFWT</sequence>
<evidence type="ECO:0000259" key="2">
    <source>
        <dbReference type="PROSITE" id="PS50994"/>
    </source>
</evidence>
<dbReference type="PANTHER" id="PTHR47331">
    <property type="entry name" value="PHD-TYPE DOMAIN-CONTAINING PROTEIN"/>
    <property type="match status" value="1"/>
</dbReference>
<dbReference type="PROSITE" id="PS50994">
    <property type="entry name" value="INTEGRASE"/>
    <property type="match status" value="1"/>
</dbReference>
<dbReference type="InterPro" id="IPR008042">
    <property type="entry name" value="Retrotrans_Pao"/>
</dbReference>
<proteinExistence type="predicted"/>
<dbReference type="SUPFAM" id="SSF53098">
    <property type="entry name" value="Ribonuclease H-like"/>
    <property type="match status" value="1"/>
</dbReference>
<dbReference type="SUPFAM" id="SSF56672">
    <property type="entry name" value="DNA/RNA polymerases"/>
    <property type="match status" value="1"/>
</dbReference>
<dbReference type="InterPro" id="IPR043502">
    <property type="entry name" value="DNA/RNA_pol_sf"/>
</dbReference>
<evidence type="ECO:0000313" key="4">
    <source>
        <dbReference type="Proteomes" id="UP001529510"/>
    </source>
</evidence>
<evidence type="ECO:0000256" key="1">
    <source>
        <dbReference type="SAM" id="Coils"/>
    </source>
</evidence>
<dbReference type="Proteomes" id="UP001529510">
    <property type="component" value="Unassembled WGS sequence"/>
</dbReference>
<feature type="coiled-coil region" evidence="1">
    <location>
        <begin position="211"/>
        <end position="288"/>
    </location>
</feature>
<keyword evidence="1" id="KW-0175">Coiled coil</keyword>
<dbReference type="Gene3D" id="3.30.420.10">
    <property type="entry name" value="Ribonuclease H-like superfamily/Ribonuclease H"/>
    <property type="match status" value="1"/>
</dbReference>
<dbReference type="CDD" id="cd22249">
    <property type="entry name" value="UDM1_RNF168_RNF169-like"/>
    <property type="match status" value="1"/>
</dbReference>
<organism evidence="3 4">
    <name type="scientific">Cirrhinus mrigala</name>
    <name type="common">Mrigala</name>
    <dbReference type="NCBI Taxonomy" id="683832"/>
    <lineage>
        <taxon>Eukaryota</taxon>
        <taxon>Metazoa</taxon>
        <taxon>Chordata</taxon>
        <taxon>Craniata</taxon>
        <taxon>Vertebrata</taxon>
        <taxon>Euteleostomi</taxon>
        <taxon>Actinopterygii</taxon>
        <taxon>Neopterygii</taxon>
        <taxon>Teleostei</taxon>
        <taxon>Ostariophysi</taxon>
        <taxon>Cypriniformes</taxon>
        <taxon>Cyprinidae</taxon>
        <taxon>Labeoninae</taxon>
        <taxon>Labeonini</taxon>
        <taxon>Cirrhinus</taxon>
    </lineage>
</organism>
<dbReference type="GO" id="GO:0006259">
    <property type="term" value="P:DNA metabolic process"/>
    <property type="evidence" value="ECO:0007669"/>
    <property type="project" value="UniProtKB-ARBA"/>
</dbReference>
<protein>
    <recommendedName>
        <fullName evidence="2">Integrase catalytic domain-containing protein</fullName>
    </recommendedName>
</protein>
<comment type="caution">
    <text evidence="3">The sequence shown here is derived from an EMBL/GenBank/DDBJ whole genome shotgun (WGS) entry which is preliminary data.</text>
</comment>
<dbReference type="InterPro" id="IPR005312">
    <property type="entry name" value="DUF1759"/>
</dbReference>
<feature type="domain" description="Integrase catalytic" evidence="2">
    <location>
        <begin position="1755"/>
        <end position="1936"/>
    </location>
</feature>
<dbReference type="EMBL" id="JAMKFB020000005">
    <property type="protein sequence ID" value="KAL0194080.1"/>
    <property type="molecule type" value="Genomic_DNA"/>
</dbReference>
<dbReference type="InterPro" id="IPR036397">
    <property type="entry name" value="RNaseH_sf"/>
</dbReference>
<accession>A0ABD0R7S2</accession>
<dbReference type="CDD" id="cd01644">
    <property type="entry name" value="RT_pepA17"/>
    <property type="match status" value="1"/>
</dbReference>
<reference evidence="3 4" key="1">
    <citation type="submission" date="2024-05" db="EMBL/GenBank/DDBJ databases">
        <title>Genome sequencing and assembly of Indian major carp, Cirrhinus mrigala (Hamilton, 1822).</title>
        <authorList>
            <person name="Mohindra V."/>
            <person name="Chowdhury L.M."/>
            <person name="Lal K."/>
            <person name="Jena J.K."/>
        </authorList>
    </citation>
    <scope>NUCLEOTIDE SEQUENCE [LARGE SCALE GENOMIC DNA]</scope>
    <source>
        <strain evidence="3">CM1030</strain>
        <tissue evidence="3">Blood</tissue>
    </source>
</reference>